<evidence type="ECO:0000259" key="6">
    <source>
        <dbReference type="PROSITE" id="PS50064"/>
    </source>
</evidence>
<name>A0A024G6E0_9STRA</name>
<keyword evidence="8" id="KW-1185">Reference proteome</keyword>
<dbReference type="InterPro" id="IPR001510">
    <property type="entry name" value="Znf_PARP"/>
</dbReference>
<dbReference type="AlphaFoldDB" id="A0A024G6E0"/>
<dbReference type="GO" id="GO:0008270">
    <property type="term" value="F:zinc ion binding"/>
    <property type="evidence" value="ECO:0007669"/>
    <property type="project" value="UniProtKB-KW"/>
</dbReference>
<dbReference type="InParanoid" id="A0A024G6E0"/>
<dbReference type="Proteomes" id="UP000053237">
    <property type="component" value="Unassembled WGS sequence"/>
</dbReference>
<dbReference type="STRING" id="65357.A0A024G6E0"/>
<keyword evidence="2" id="KW-0479">Metal-binding</keyword>
<comment type="caution">
    <text evidence="7">The sequence shown here is derived from an EMBL/GenBank/DDBJ whole genome shotgun (WGS) entry which is preliminary data.</text>
</comment>
<dbReference type="SUPFAM" id="SSF57716">
    <property type="entry name" value="Glucocorticoid receptor-like (DNA-binding domain)"/>
    <property type="match status" value="1"/>
</dbReference>
<evidence type="ECO:0000256" key="1">
    <source>
        <dbReference type="ARBA" id="ARBA00004123"/>
    </source>
</evidence>
<evidence type="ECO:0000256" key="4">
    <source>
        <dbReference type="ARBA" id="ARBA00022833"/>
    </source>
</evidence>
<dbReference type="Gene3D" id="3.30.1740.10">
    <property type="entry name" value="Zinc finger, PARP-type"/>
    <property type="match status" value="1"/>
</dbReference>
<proteinExistence type="predicted"/>
<feature type="domain" description="PARP-type" evidence="6">
    <location>
        <begin position="14"/>
        <end position="86"/>
    </location>
</feature>
<accession>A0A024G6E0</accession>
<dbReference type="EMBL" id="CAIX01000032">
    <property type="protein sequence ID" value="CCI42322.1"/>
    <property type="molecule type" value="Genomic_DNA"/>
</dbReference>
<dbReference type="PROSITE" id="PS50064">
    <property type="entry name" value="ZF_PARP_2"/>
    <property type="match status" value="1"/>
</dbReference>
<protein>
    <recommendedName>
        <fullName evidence="6">PARP-type domain-containing protein</fullName>
    </recommendedName>
</protein>
<evidence type="ECO:0000256" key="3">
    <source>
        <dbReference type="ARBA" id="ARBA00022771"/>
    </source>
</evidence>
<organism evidence="7 8">
    <name type="scientific">Albugo candida</name>
    <dbReference type="NCBI Taxonomy" id="65357"/>
    <lineage>
        <taxon>Eukaryota</taxon>
        <taxon>Sar</taxon>
        <taxon>Stramenopiles</taxon>
        <taxon>Oomycota</taxon>
        <taxon>Peronosporomycetes</taxon>
        <taxon>Albuginales</taxon>
        <taxon>Albuginaceae</taxon>
        <taxon>Albugo</taxon>
    </lineage>
</organism>
<dbReference type="SMART" id="SM01336">
    <property type="entry name" value="zf-PARP"/>
    <property type="match status" value="1"/>
</dbReference>
<evidence type="ECO:0000313" key="7">
    <source>
        <dbReference type="EMBL" id="CCI42322.1"/>
    </source>
</evidence>
<dbReference type="GO" id="GO:0005634">
    <property type="term" value="C:nucleus"/>
    <property type="evidence" value="ECO:0007669"/>
    <property type="project" value="UniProtKB-SubCell"/>
</dbReference>
<dbReference type="GO" id="GO:0003677">
    <property type="term" value="F:DNA binding"/>
    <property type="evidence" value="ECO:0007669"/>
    <property type="project" value="InterPro"/>
</dbReference>
<gene>
    <name evidence="7" type="ORF">BN9_031060</name>
</gene>
<evidence type="ECO:0000256" key="2">
    <source>
        <dbReference type="ARBA" id="ARBA00022723"/>
    </source>
</evidence>
<reference evidence="7 8" key="1">
    <citation type="submission" date="2012-05" db="EMBL/GenBank/DDBJ databases">
        <title>Recombination and specialization in a pathogen metapopulation.</title>
        <authorList>
            <person name="Gardiner A."/>
            <person name="Kemen E."/>
            <person name="Schultz-Larsen T."/>
            <person name="MacLean D."/>
            <person name="Van Oosterhout C."/>
            <person name="Jones J.D.G."/>
        </authorList>
    </citation>
    <scope>NUCLEOTIDE SEQUENCE [LARGE SCALE GENOMIC DNA]</scope>
    <source>
        <strain evidence="7 8">Ac Nc2</strain>
    </source>
</reference>
<keyword evidence="5" id="KW-0539">Nucleus</keyword>
<keyword evidence="4" id="KW-0862">Zinc</keyword>
<dbReference type="InterPro" id="IPR036957">
    <property type="entry name" value="Znf_PARP_sf"/>
</dbReference>
<sequence>MSLSPWKRDTTCIIESTRCSRSCCRSCESTIRIGLLRIGVVFQHQNGFVCIEWHHVICYPHVGTIPLECLDGFNKLSSQDQDIVLKLRKNAVCEPSSEISIQQH</sequence>
<dbReference type="OrthoDB" id="19045at2759"/>
<keyword evidence="3" id="KW-0863">Zinc-finger</keyword>
<comment type="subcellular location">
    <subcellularLocation>
        <location evidence="1">Nucleus</location>
    </subcellularLocation>
</comment>
<evidence type="ECO:0000256" key="5">
    <source>
        <dbReference type="ARBA" id="ARBA00023242"/>
    </source>
</evidence>
<evidence type="ECO:0000313" key="8">
    <source>
        <dbReference type="Proteomes" id="UP000053237"/>
    </source>
</evidence>